<protein>
    <submittedName>
        <fullName evidence="3">AAA family ATPase</fullName>
    </submittedName>
</protein>
<dbReference type="CDD" id="cd00009">
    <property type="entry name" value="AAA"/>
    <property type="match status" value="1"/>
</dbReference>
<proteinExistence type="predicted"/>
<dbReference type="SUPFAM" id="SSF53300">
    <property type="entry name" value="vWA-like"/>
    <property type="match status" value="1"/>
</dbReference>
<dbReference type="RefSeq" id="WP_341597094.1">
    <property type="nucleotide sequence ID" value="NZ_JBAKAZ010000014.1"/>
</dbReference>
<dbReference type="InterPro" id="IPR011704">
    <property type="entry name" value="ATPase_dyneun-rel_AAA"/>
</dbReference>
<feature type="compositionally biased region" description="Polar residues" evidence="1">
    <location>
        <begin position="311"/>
        <end position="320"/>
    </location>
</feature>
<dbReference type="Gene3D" id="3.40.50.300">
    <property type="entry name" value="P-loop containing nucleotide triphosphate hydrolases"/>
    <property type="match status" value="1"/>
</dbReference>
<gene>
    <name evidence="3" type="ORF">V6256_05625</name>
</gene>
<sequence length="613" mass="67143">MQKLDNMNRHEHDIIFPFSAVQGQELFKLALLLTTVNPLIGGVLISGPRGCAKSTLARAVSDLLPVTEAVTSQFVTLPLGASEEMLIGTLDLDSVLKDKQVKFSPGLLQKAHKGVLYVDEVNLLPDHLVDQLLDVASSGVNVVERDGVSYKHDARFTLIGTMNPDEGELRPQLKDRFGLMVALDNAYSIEQRINIIKTRQAFEQDKYAFIDSYQAQQILLQQSINDAQLLLPEVTCDDECFIDIATRCQQANVEGLRADIILHRASLTHAAWCGRDKVTAEDIDAVAPLVLLHRSQSPGTPPGSSSSDQQNQKPNNQSTNDNKKGGFSRPKPPQSNTSESPTPEHKPDQENSSNSEQGNDSDSAGEWGAMPPQSGEQQKTLAKNIQLPELRYTSLTEVINEQVLQGEKQQNALGKTAKGLRSSSYDSHKPDWFNTLSKNLGKWPPKQFSFKKAKTGQAKHHLILLDTSASTLGDSLSSLAKSVVMNIVDSAYLQREKISLLGFGNNQVETLIKAGKAPKKVQSLLDDINAVGGTPLRQVLEKALQSIKQLKVQTPDLALFCYLITDGRSRADIDDLKLSIPTLLVDIEKAAIKRGRGVTLAAQLDAQYFSLSS</sequence>
<evidence type="ECO:0000259" key="2">
    <source>
        <dbReference type="SMART" id="SM00382"/>
    </source>
</evidence>
<feature type="compositionally biased region" description="Low complexity" evidence="1">
    <location>
        <begin position="295"/>
        <end position="310"/>
    </location>
</feature>
<evidence type="ECO:0000313" key="4">
    <source>
        <dbReference type="Proteomes" id="UP001369082"/>
    </source>
</evidence>
<dbReference type="PANTHER" id="PTHR35023">
    <property type="entry name" value="CHELATASE-RELATED"/>
    <property type="match status" value="1"/>
</dbReference>
<feature type="region of interest" description="Disordered" evidence="1">
    <location>
        <begin position="294"/>
        <end position="380"/>
    </location>
</feature>
<evidence type="ECO:0000256" key="1">
    <source>
        <dbReference type="SAM" id="MobiDB-lite"/>
    </source>
</evidence>
<dbReference type="Pfam" id="PF07728">
    <property type="entry name" value="AAA_5"/>
    <property type="match status" value="1"/>
</dbReference>
<dbReference type="PANTHER" id="PTHR35023:SF1">
    <property type="entry name" value="MG-PROTOPORPHYRIN IX CHELATASE"/>
    <property type="match status" value="1"/>
</dbReference>
<dbReference type="Gene3D" id="3.40.50.410">
    <property type="entry name" value="von Willebrand factor, type A domain"/>
    <property type="match status" value="1"/>
</dbReference>
<dbReference type="InterPro" id="IPR027417">
    <property type="entry name" value="P-loop_NTPase"/>
</dbReference>
<reference evidence="3 4" key="1">
    <citation type="submission" date="2024-02" db="EMBL/GenBank/DDBJ databases">
        <title>Bacteria isolated from the canopy kelp, Nereocystis luetkeana.</title>
        <authorList>
            <person name="Pfister C.A."/>
            <person name="Younker I.T."/>
            <person name="Light S.H."/>
        </authorList>
    </citation>
    <scope>NUCLEOTIDE SEQUENCE [LARGE SCALE GENOMIC DNA]</scope>
    <source>
        <strain evidence="3 4">TI.1.05</strain>
    </source>
</reference>
<dbReference type="Proteomes" id="UP001369082">
    <property type="component" value="Unassembled WGS sequence"/>
</dbReference>
<feature type="compositionally biased region" description="Polar residues" evidence="1">
    <location>
        <begin position="350"/>
        <end position="362"/>
    </location>
</feature>
<dbReference type="InterPro" id="IPR052989">
    <property type="entry name" value="Mg-chelatase_DI-like"/>
</dbReference>
<keyword evidence="4" id="KW-1185">Reference proteome</keyword>
<organism evidence="3 4">
    <name type="scientific">Psychromonas aquatilis</name>
    <dbReference type="NCBI Taxonomy" id="2005072"/>
    <lineage>
        <taxon>Bacteria</taxon>
        <taxon>Pseudomonadati</taxon>
        <taxon>Pseudomonadota</taxon>
        <taxon>Gammaproteobacteria</taxon>
        <taxon>Alteromonadales</taxon>
        <taxon>Psychromonadaceae</taxon>
        <taxon>Psychromonas</taxon>
    </lineage>
</organism>
<dbReference type="Gene3D" id="1.10.8.80">
    <property type="entry name" value="Magnesium chelatase subunit I, C-Terminal domain"/>
    <property type="match status" value="1"/>
</dbReference>
<dbReference type="EMBL" id="JBAKAZ010000014">
    <property type="protein sequence ID" value="MEL0629081.1"/>
    <property type="molecule type" value="Genomic_DNA"/>
</dbReference>
<name>A0ABU9GP41_9GAMM</name>
<dbReference type="InterPro" id="IPR003593">
    <property type="entry name" value="AAA+_ATPase"/>
</dbReference>
<feature type="domain" description="AAA+ ATPase" evidence="2">
    <location>
        <begin position="39"/>
        <end position="188"/>
    </location>
</feature>
<dbReference type="InterPro" id="IPR041628">
    <property type="entry name" value="ChlI/MoxR_AAA_lid"/>
</dbReference>
<comment type="caution">
    <text evidence="3">The sequence shown here is derived from an EMBL/GenBank/DDBJ whole genome shotgun (WGS) entry which is preliminary data.</text>
</comment>
<evidence type="ECO:0000313" key="3">
    <source>
        <dbReference type="EMBL" id="MEL0629081.1"/>
    </source>
</evidence>
<dbReference type="SUPFAM" id="SSF52540">
    <property type="entry name" value="P-loop containing nucleoside triphosphate hydrolases"/>
    <property type="match status" value="1"/>
</dbReference>
<dbReference type="SMART" id="SM00382">
    <property type="entry name" value="AAA"/>
    <property type="match status" value="1"/>
</dbReference>
<dbReference type="InterPro" id="IPR036465">
    <property type="entry name" value="vWFA_dom_sf"/>
</dbReference>
<accession>A0ABU9GP41</accession>
<dbReference type="Pfam" id="PF17863">
    <property type="entry name" value="AAA_lid_2"/>
    <property type="match status" value="1"/>
</dbReference>